<accession>A0A426X0Q9</accession>
<evidence type="ECO:0000256" key="1">
    <source>
        <dbReference type="SAM" id="MobiDB-lite"/>
    </source>
</evidence>
<comment type="caution">
    <text evidence="2">The sequence shown here is derived from an EMBL/GenBank/DDBJ whole genome shotgun (WGS) entry which is preliminary data.</text>
</comment>
<evidence type="ECO:0000313" key="2">
    <source>
        <dbReference type="EMBL" id="RRT33046.1"/>
    </source>
</evidence>
<gene>
    <name evidence="2" type="ORF">B296_00057758</name>
</gene>
<reference evidence="2 3" key="1">
    <citation type="journal article" date="2014" name="Agronomy (Basel)">
        <title>A Draft Genome Sequence for Ensete ventricosum, the Drought-Tolerant Tree Against Hunger.</title>
        <authorList>
            <person name="Harrison J."/>
            <person name="Moore K.A."/>
            <person name="Paszkiewicz K."/>
            <person name="Jones T."/>
            <person name="Grant M."/>
            <person name="Ambacheew D."/>
            <person name="Muzemil S."/>
            <person name="Studholme D.J."/>
        </authorList>
    </citation>
    <scope>NUCLEOTIDE SEQUENCE [LARGE SCALE GENOMIC DNA]</scope>
</reference>
<feature type="compositionally biased region" description="Basic and acidic residues" evidence="1">
    <location>
        <begin position="60"/>
        <end position="69"/>
    </location>
</feature>
<dbReference type="AlphaFoldDB" id="A0A426X0Q9"/>
<dbReference type="Proteomes" id="UP000287651">
    <property type="component" value="Unassembled WGS sequence"/>
</dbReference>
<organism evidence="2 3">
    <name type="scientific">Ensete ventricosum</name>
    <name type="common">Abyssinian banana</name>
    <name type="synonym">Musa ensete</name>
    <dbReference type="NCBI Taxonomy" id="4639"/>
    <lineage>
        <taxon>Eukaryota</taxon>
        <taxon>Viridiplantae</taxon>
        <taxon>Streptophyta</taxon>
        <taxon>Embryophyta</taxon>
        <taxon>Tracheophyta</taxon>
        <taxon>Spermatophyta</taxon>
        <taxon>Magnoliopsida</taxon>
        <taxon>Liliopsida</taxon>
        <taxon>Zingiberales</taxon>
        <taxon>Musaceae</taxon>
        <taxon>Ensete</taxon>
    </lineage>
</organism>
<feature type="compositionally biased region" description="Gly residues" evidence="1">
    <location>
        <begin position="71"/>
        <end position="84"/>
    </location>
</feature>
<evidence type="ECO:0000313" key="3">
    <source>
        <dbReference type="Proteomes" id="UP000287651"/>
    </source>
</evidence>
<feature type="compositionally biased region" description="Gly residues" evidence="1">
    <location>
        <begin position="92"/>
        <end position="112"/>
    </location>
</feature>
<sequence>MRNHTLKQESPQLLSRPQLPVFRHQYGSSRIGPELGAARFYLEEAGRSWNRGCGEESDCREEGGEDWVKRIGGGDGSGGDGGGNCKDRVGRVGYGGGGGSDGADGGDGGSGLGVAWRLPITAKHRTY</sequence>
<name>A0A426X0Q9_ENSVE</name>
<feature type="region of interest" description="Disordered" evidence="1">
    <location>
        <begin position="51"/>
        <end position="127"/>
    </location>
</feature>
<protein>
    <submittedName>
        <fullName evidence="2">Uncharacterized protein</fullName>
    </submittedName>
</protein>
<proteinExistence type="predicted"/>
<dbReference type="EMBL" id="AMZH03030047">
    <property type="protein sequence ID" value="RRT33046.1"/>
    <property type="molecule type" value="Genomic_DNA"/>
</dbReference>